<gene>
    <name evidence="2" type="ORF">ERS013165_01068</name>
    <name evidence="3" type="ORF">ERS013200_00425</name>
</gene>
<protein>
    <submittedName>
        <fullName evidence="2">Uncharacterized protein</fullName>
    </submittedName>
</protein>
<sequence length="90" mass="9533">MVRSMLKACAINAVATPCMIAVPSMFTVAPSGTVKEATLLSTPKRFFTVSMVTGMVALDDAVENANIIASSILRKNTIGFRPAKVFSINP</sequence>
<feature type="chain" id="PRO_5041551802" evidence="1">
    <location>
        <begin position="21"/>
        <end position="90"/>
    </location>
</feature>
<evidence type="ECO:0000313" key="3">
    <source>
        <dbReference type="EMBL" id="CSC05524.1"/>
    </source>
</evidence>
<accession>A0A655PY45</accession>
<feature type="signal peptide" evidence="1">
    <location>
        <begin position="1"/>
        <end position="20"/>
    </location>
</feature>
<evidence type="ECO:0000313" key="4">
    <source>
        <dbReference type="Proteomes" id="UP000041770"/>
    </source>
</evidence>
<dbReference type="Proteomes" id="UP000044806">
    <property type="component" value="Unassembled WGS sequence"/>
</dbReference>
<dbReference type="Proteomes" id="UP000041770">
    <property type="component" value="Unassembled WGS sequence"/>
</dbReference>
<dbReference type="EMBL" id="CWQY01000002">
    <property type="protein sequence ID" value="CSC05524.1"/>
    <property type="molecule type" value="Genomic_DNA"/>
</dbReference>
<evidence type="ECO:0000313" key="2">
    <source>
        <dbReference type="EMBL" id="CSA22995.1"/>
    </source>
</evidence>
<evidence type="ECO:0000256" key="1">
    <source>
        <dbReference type="SAM" id="SignalP"/>
    </source>
</evidence>
<dbReference type="EMBL" id="CWOW01000004">
    <property type="protein sequence ID" value="CSA22995.1"/>
    <property type="molecule type" value="Genomic_DNA"/>
</dbReference>
<organism evidence="2 5">
    <name type="scientific">Vibrio cholerae</name>
    <dbReference type="NCBI Taxonomy" id="666"/>
    <lineage>
        <taxon>Bacteria</taxon>
        <taxon>Pseudomonadati</taxon>
        <taxon>Pseudomonadota</taxon>
        <taxon>Gammaproteobacteria</taxon>
        <taxon>Vibrionales</taxon>
        <taxon>Vibrionaceae</taxon>
        <taxon>Vibrio</taxon>
    </lineage>
</organism>
<dbReference type="AlphaFoldDB" id="A0A655PY45"/>
<evidence type="ECO:0000313" key="5">
    <source>
        <dbReference type="Proteomes" id="UP000044806"/>
    </source>
</evidence>
<proteinExistence type="predicted"/>
<reference evidence="4 5" key="1">
    <citation type="submission" date="2015-07" db="EMBL/GenBank/DDBJ databases">
        <authorList>
            <consortium name="Pathogen Informatics"/>
        </authorList>
    </citation>
    <scope>NUCLEOTIDE SEQUENCE [LARGE SCALE GENOMIC DNA]</scope>
    <source>
        <strain evidence="3 4">A316</strain>
        <strain evidence="2 5">A51</strain>
    </source>
</reference>
<name>A0A655PY45_VIBCL</name>
<keyword evidence="1" id="KW-0732">Signal</keyword>